<feature type="transmembrane region" description="Helical" evidence="2">
    <location>
        <begin position="12"/>
        <end position="43"/>
    </location>
</feature>
<keyword evidence="2" id="KW-0812">Transmembrane</keyword>
<dbReference type="Proteomes" id="UP000663828">
    <property type="component" value="Unassembled WGS sequence"/>
</dbReference>
<protein>
    <recommendedName>
        <fullName evidence="5">Cysteine and tyrosine-rich protein 1</fullName>
    </recommendedName>
</protein>
<name>A0A814Z2Q6_ADIRI</name>
<evidence type="ECO:0000256" key="2">
    <source>
        <dbReference type="SAM" id="Phobius"/>
    </source>
</evidence>
<keyword evidence="2" id="KW-0472">Membrane</keyword>
<keyword evidence="4" id="KW-1185">Reference proteome</keyword>
<organism evidence="3 4">
    <name type="scientific">Adineta ricciae</name>
    <name type="common">Rotifer</name>
    <dbReference type="NCBI Taxonomy" id="249248"/>
    <lineage>
        <taxon>Eukaryota</taxon>
        <taxon>Metazoa</taxon>
        <taxon>Spiralia</taxon>
        <taxon>Gnathifera</taxon>
        <taxon>Rotifera</taxon>
        <taxon>Eurotatoria</taxon>
        <taxon>Bdelloidea</taxon>
        <taxon>Adinetida</taxon>
        <taxon>Adinetidae</taxon>
        <taxon>Adineta</taxon>
    </lineage>
</organism>
<dbReference type="EMBL" id="CAJNOR010002029">
    <property type="protein sequence ID" value="CAF1237085.1"/>
    <property type="molecule type" value="Genomic_DNA"/>
</dbReference>
<feature type="region of interest" description="Disordered" evidence="1">
    <location>
        <begin position="153"/>
        <end position="179"/>
    </location>
</feature>
<keyword evidence="2" id="KW-1133">Transmembrane helix</keyword>
<proteinExistence type="predicted"/>
<evidence type="ECO:0000256" key="1">
    <source>
        <dbReference type="SAM" id="MobiDB-lite"/>
    </source>
</evidence>
<evidence type="ECO:0008006" key="5">
    <source>
        <dbReference type="Google" id="ProtNLM"/>
    </source>
</evidence>
<dbReference type="AlphaFoldDB" id="A0A814Z2Q6"/>
<sequence>MSSAIGTANTALSTAIILAIAIPCAVVGVGLIICISICIYCACCRKPKTTPGMILQPQAPQVQPGVYNNMPSMCSFTMTCPPDTTAPFDSTNGTTRTIGIILGIIIGLVFSICVAVIMYLLFCKRKKSQIERSDQSVSMFPYAHYSLTPMQQIESERQKVSEDAPPSYEEIHTFEQPTR</sequence>
<evidence type="ECO:0000313" key="4">
    <source>
        <dbReference type="Proteomes" id="UP000663828"/>
    </source>
</evidence>
<feature type="compositionally biased region" description="Basic and acidic residues" evidence="1">
    <location>
        <begin position="169"/>
        <end position="179"/>
    </location>
</feature>
<accession>A0A814Z2Q6</accession>
<reference evidence="3" key="1">
    <citation type="submission" date="2021-02" db="EMBL/GenBank/DDBJ databases">
        <authorList>
            <person name="Nowell W R."/>
        </authorList>
    </citation>
    <scope>NUCLEOTIDE SEQUENCE</scope>
</reference>
<comment type="caution">
    <text evidence="3">The sequence shown here is derived from an EMBL/GenBank/DDBJ whole genome shotgun (WGS) entry which is preliminary data.</text>
</comment>
<evidence type="ECO:0000313" key="3">
    <source>
        <dbReference type="EMBL" id="CAF1237085.1"/>
    </source>
</evidence>
<feature type="transmembrane region" description="Helical" evidence="2">
    <location>
        <begin position="98"/>
        <end position="122"/>
    </location>
</feature>
<gene>
    <name evidence="3" type="ORF">XAT740_LOCUS25537</name>
</gene>